<dbReference type="GO" id="GO:0005829">
    <property type="term" value="C:cytosol"/>
    <property type="evidence" value="ECO:0007669"/>
    <property type="project" value="TreeGrafter"/>
</dbReference>
<evidence type="ECO:0000256" key="2">
    <source>
        <dbReference type="ARBA" id="ARBA00008954"/>
    </source>
</evidence>
<comment type="cofactor">
    <cofactor evidence="1">
        <name>pyridoxal 5'-phosphate</name>
        <dbReference type="ChEBI" id="CHEBI:597326"/>
    </cofactor>
</comment>
<dbReference type="GO" id="GO:0030170">
    <property type="term" value="F:pyridoxal phosphate binding"/>
    <property type="evidence" value="ECO:0007669"/>
    <property type="project" value="InterPro"/>
</dbReference>
<dbReference type="EMBL" id="CP000380">
    <property type="protein sequence ID" value="ABF80665.1"/>
    <property type="molecule type" value="Genomic_DNA"/>
</dbReference>
<keyword evidence="3 7" id="KW-0032">Aminotransferase</keyword>
<comment type="similarity">
    <text evidence="2 6">Belongs to the class-III pyridoxal-phosphate-dependent aminotransferase family.</text>
</comment>
<dbReference type="GO" id="GO:0008483">
    <property type="term" value="F:transaminase activity"/>
    <property type="evidence" value="ECO:0007669"/>
    <property type="project" value="UniProtKB-KW"/>
</dbReference>
<dbReference type="EC" id="2.6.1.-" evidence="7"/>
<keyword evidence="5 6" id="KW-0663">Pyridoxal phosphate</keyword>
<evidence type="ECO:0000256" key="5">
    <source>
        <dbReference type="ARBA" id="ARBA00022898"/>
    </source>
</evidence>
<dbReference type="InterPro" id="IPR005814">
    <property type="entry name" value="Aminotrans_3"/>
</dbReference>
<protein>
    <submittedName>
        <fullName evidence="7">Aminotransferase</fullName>
        <ecNumber evidence="7">2.6.1.-</ecNumber>
    </submittedName>
</protein>
<dbReference type="NCBIfam" id="NF004767">
    <property type="entry name" value="PRK06105.1"/>
    <property type="match status" value="1"/>
</dbReference>
<accession>A0A0H2Y2G3</accession>
<gene>
    <name evidence="7" type="ordered locus">Bcen_5799</name>
</gene>
<dbReference type="PIRSF" id="PIRSF000521">
    <property type="entry name" value="Transaminase_4ab_Lys_Orn"/>
    <property type="match status" value="1"/>
</dbReference>
<dbReference type="Gene3D" id="3.40.640.10">
    <property type="entry name" value="Type I PLP-dependent aspartate aminotransferase-like (Major domain)"/>
    <property type="match status" value="1"/>
</dbReference>
<name>A0A0H2Y2G3_BURO1</name>
<dbReference type="PANTHER" id="PTHR43094:SF1">
    <property type="entry name" value="AMINOTRANSFERASE CLASS-III"/>
    <property type="match status" value="1"/>
</dbReference>
<sequence>MQQSIDALLREDRAHFMHPSTHAYDHETGALPGKIVRGGEGIRIEDHQGKRYIDAFAGLYCVNIGYGRTEVADAMYEQAKQLAYYHTYVGHSSDAIIELSSRIIDWSPAGMKKVYYGMSGSDANETQVKIVWYYNNVLGRPNKKKIISRERGYHGSGIVTGSLTGLPSFHQHFDLPIDRVKHTVCPHWYRKAPAGMSEAQFVAYCVDELEKLIAREGADTVAAFIAEPVMGTGGIIEPPAGYWPAIQAVLRKHDILLISDEVVCGFGRLGSKMGAQHFGIEPDLITVAKGLTSAYAPLSGVIVGEKVWDVIARGSQEHGPMGHGWTYSGHPVCAAAALANLAILERENLVGNAEEVGKYFGAKLRDAFDAHPLVGEVRSVGMLAALEFMADKDARVPFDPSLKIGAQVSAAALQRGVIARAMPHGDILGFAPPLVMTREEADEIVGIVKKAVDEVAERNISAVA</sequence>
<dbReference type="InterPro" id="IPR015421">
    <property type="entry name" value="PyrdxlP-dep_Trfase_major"/>
</dbReference>
<dbReference type="SUPFAM" id="SSF53383">
    <property type="entry name" value="PLP-dependent transferases"/>
    <property type="match status" value="1"/>
</dbReference>
<dbReference type="PANTHER" id="PTHR43094">
    <property type="entry name" value="AMINOTRANSFERASE"/>
    <property type="match status" value="1"/>
</dbReference>
<dbReference type="Pfam" id="PF00202">
    <property type="entry name" value="Aminotran_3"/>
    <property type="match status" value="1"/>
</dbReference>
<evidence type="ECO:0000256" key="6">
    <source>
        <dbReference type="RuleBase" id="RU003560"/>
    </source>
</evidence>
<evidence type="ECO:0000256" key="4">
    <source>
        <dbReference type="ARBA" id="ARBA00022679"/>
    </source>
</evidence>
<dbReference type="InterPro" id="IPR015424">
    <property type="entry name" value="PyrdxlP-dep_Trfase"/>
</dbReference>
<organism evidence="7">
    <name type="scientific">Burkholderia orbicola (strain AU 1054)</name>
    <dbReference type="NCBI Taxonomy" id="331271"/>
    <lineage>
        <taxon>Bacteria</taxon>
        <taxon>Pseudomonadati</taxon>
        <taxon>Pseudomonadota</taxon>
        <taxon>Betaproteobacteria</taxon>
        <taxon>Burkholderiales</taxon>
        <taxon>Burkholderiaceae</taxon>
        <taxon>Burkholderia</taxon>
        <taxon>Burkholderia cepacia complex</taxon>
        <taxon>Burkholderia orbicola</taxon>
    </lineage>
</organism>
<dbReference type="InterPro" id="IPR049704">
    <property type="entry name" value="Aminotrans_3_PPA_site"/>
</dbReference>
<evidence type="ECO:0000256" key="3">
    <source>
        <dbReference type="ARBA" id="ARBA00022576"/>
    </source>
</evidence>
<dbReference type="PROSITE" id="PS00600">
    <property type="entry name" value="AA_TRANSFER_CLASS_3"/>
    <property type="match status" value="1"/>
</dbReference>
<dbReference type="NCBIfam" id="NF005684">
    <property type="entry name" value="PRK07482.1"/>
    <property type="match status" value="1"/>
</dbReference>
<keyword evidence="4 7" id="KW-0808">Transferase</keyword>
<reference evidence="7" key="1">
    <citation type="submission" date="2006-05" db="EMBL/GenBank/DDBJ databases">
        <title>Complete sequence of chromosome 3 of Burkholderia cenocepacia AU 1054.</title>
        <authorList>
            <consortium name="US DOE Joint Genome Institute"/>
            <person name="Copeland A."/>
            <person name="Lucas S."/>
            <person name="Lapidus A."/>
            <person name="Barry K."/>
            <person name="Detter J.C."/>
            <person name="Glavina del Rio T."/>
            <person name="Hammon N."/>
            <person name="Israni S."/>
            <person name="Dalin E."/>
            <person name="Tice H."/>
            <person name="Pitluck S."/>
            <person name="Chain P."/>
            <person name="Malfatti S."/>
            <person name="Shin M."/>
            <person name="Vergez L."/>
            <person name="Schmutz J."/>
            <person name="Larimer F."/>
            <person name="Land M."/>
            <person name="Hauser L."/>
            <person name="Kyrpides N."/>
            <person name="Lykidis A."/>
            <person name="LiPuma J.J."/>
            <person name="Konstantinidis K."/>
            <person name="Tiedje J.M."/>
            <person name="Richardson P."/>
        </authorList>
    </citation>
    <scope>NUCLEOTIDE SEQUENCE [LARGE SCALE GENOMIC DNA]</scope>
    <source>
        <strain evidence="7">AU 1054</strain>
    </source>
</reference>
<dbReference type="HOGENOM" id="CLU_016922_4_1_4"/>
<evidence type="ECO:0000256" key="1">
    <source>
        <dbReference type="ARBA" id="ARBA00001933"/>
    </source>
</evidence>
<dbReference type="FunFam" id="3.40.640.10:FF:000014">
    <property type="entry name" value="Adenosylmethionine-8-amino-7-oxononanoate aminotransferase, probable"/>
    <property type="match status" value="1"/>
</dbReference>
<evidence type="ECO:0000313" key="7">
    <source>
        <dbReference type="EMBL" id="ABF80665.1"/>
    </source>
</evidence>
<dbReference type="InterPro" id="IPR015422">
    <property type="entry name" value="PyrdxlP-dep_Trfase_small"/>
</dbReference>
<dbReference type="AlphaFoldDB" id="A0A0H2Y2G3"/>
<dbReference type="Gene3D" id="3.90.1150.10">
    <property type="entry name" value="Aspartate Aminotransferase, domain 1"/>
    <property type="match status" value="1"/>
</dbReference>
<dbReference type="CDD" id="cd00610">
    <property type="entry name" value="OAT_like"/>
    <property type="match status" value="1"/>
</dbReference>
<proteinExistence type="inferred from homology"/>